<comment type="catalytic activity">
    <reaction evidence="5">
        <text>(6S)-5-formyl-5,6,7,8-tetrahydrofolate + ATP = (6R)-5,10-methenyltetrahydrofolate + ADP + phosphate</text>
        <dbReference type="Rhea" id="RHEA:10488"/>
        <dbReference type="ChEBI" id="CHEBI:30616"/>
        <dbReference type="ChEBI" id="CHEBI:43474"/>
        <dbReference type="ChEBI" id="CHEBI:57455"/>
        <dbReference type="ChEBI" id="CHEBI:57457"/>
        <dbReference type="ChEBI" id="CHEBI:456216"/>
        <dbReference type="EC" id="6.3.3.2"/>
    </reaction>
</comment>
<dbReference type="PIRSF" id="PIRSF006806">
    <property type="entry name" value="FTHF_cligase"/>
    <property type="match status" value="1"/>
</dbReference>
<proteinExistence type="inferred from homology"/>
<protein>
    <recommendedName>
        <fullName evidence="5">5-formyltetrahydrofolate cyclo-ligase</fullName>
        <ecNumber evidence="5">6.3.3.2</ecNumber>
    </recommendedName>
</protein>
<comment type="cofactor">
    <cofactor evidence="5">
        <name>Mg(2+)</name>
        <dbReference type="ChEBI" id="CHEBI:18420"/>
    </cofactor>
</comment>
<dbReference type="SUPFAM" id="SSF100950">
    <property type="entry name" value="NagB/RpiA/CoA transferase-like"/>
    <property type="match status" value="1"/>
</dbReference>
<evidence type="ECO:0000256" key="2">
    <source>
        <dbReference type="ARBA" id="ARBA00022741"/>
    </source>
</evidence>
<evidence type="ECO:0000256" key="4">
    <source>
        <dbReference type="PIRSR" id="PIRSR006806-1"/>
    </source>
</evidence>
<dbReference type="GO" id="GO:0005524">
    <property type="term" value="F:ATP binding"/>
    <property type="evidence" value="ECO:0007669"/>
    <property type="project" value="UniProtKB-KW"/>
</dbReference>
<feature type="binding site" evidence="4">
    <location>
        <position position="52"/>
    </location>
    <ligand>
        <name>substrate</name>
    </ligand>
</feature>
<dbReference type="PANTHER" id="PTHR23407:SF1">
    <property type="entry name" value="5-FORMYLTETRAHYDROFOLATE CYCLO-LIGASE"/>
    <property type="match status" value="1"/>
</dbReference>
<keyword evidence="5" id="KW-0479">Metal-binding</keyword>
<dbReference type="RefSeq" id="WP_080021534.1">
    <property type="nucleotide sequence ID" value="NZ_LTAY01000010.1"/>
</dbReference>
<gene>
    <name evidence="6" type="ORF">CLTHE_01080</name>
</gene>
<feature type="binding site" evidence="4">
    <location>
        <begin position="3"/>
        <end position="7"/>
    </location>
    <ligand>
        <name>ATP</name>
        <dbReference type="ChEBI" id="CHEBI:30616"/>
    </ligand>
</feature>
<dbReference type="PANTHER" id="PTHR23407">
    <property type="entry name" value="ATPASE INHIBITOR/5-FORMYLTETRAHYDROFOLATE CYCLO-LIGASE"/>
    <property type="match status" value="1"/>
</dbReference>
<dbReference type="EMBL" id="LTAY01000010">
    <property type="protein sequence ID" value="OPX50828.1"/>
    <property type="molecule type" value="Genomic_DNA"/>
</dbReference>
<organism evidence="6 7">
    <name type="scientific">Clostridium thermobutyricum DSM 4928</name>
    <dbReference type="NCBI Taxonomy" id="1121339"/>
    <lineage>
        <taxon>Bacteria</taxon>
        <taxon>Bacillati</taxon>
        <taxon>Bacillota</taxon>
        <taxon>Clostridia</taxon>
        <taxon>Eubacteriales</taxon>
        <taxon>Clostridiaceae</taxon>
        <taxon>Clostridium</taxon>
    </lineage>
</organism>
<keyword evidence="6" id="KW-0436">Ligase</keyword>
<keyword evidence="2 4" id="KW-0547">Nucleotide-binding</keyword>
<dbReference type="Gene3D" id="3.40.50.10420">
    <property type="entry name" value="NagB/RpiA/CoA transferase-like"/>
    <property type="match status" value="1"/>
</dbReference>
<dbReference type="GO" id="GO:0046872">
    <property type="term" value="F:metal ion binding"/>
    <property type="evidence" value="ECO:0007669"/>
    <property type="project" value="UniProtKB-KW"/>
</dbReference>
<feature type="binding site" evidence="4">
    <location>
        <position position="47"/>
    </location>
    <ligand>
        <name>substrate</name>
    </ligand>
</feature>
<dbReference type="NCBIfam" id="TIGR02727">
    <property type="entry name" value="MTHFS_bact"/>
    <property type="match status" value="1"/>
</dbReference>
<dbReference type="Proteomes" id="UP000191448">
    <property type="component" value="Unassembled WGS sequence"/>
</dbReference>
<dbReference type="InterPro" id="IPR002698">
    <property type="entry name" value="FTHF_cligase"/>
</dbReference>
<feature type="binding site" evidence="4">
    <location>
        <begin position="128"/>
        <end position="136"/>
    </location>
    <ligand>
        <name>ATP</name>
        <dbReference type="ChEBI" id="CHEBI:30616"/>
    </ligand>
</feature>
<evidence type="ECO:0000313" key="6">
    <source>
        <dbReference type="EMBL" id="OPX50828.1"/>
    </source>
</evidence>
<reference evidence="6 7" key="1">
    <citation type="submission" date="2016-02" db="EMBL/GenBank/DDBJ databases">
        <title>Genome sequence of Clostridium thermobutyricum DSM 4928.</title>
        <authorList>
            <person name="Poehlein A."/>
            <person name="Daniel R."/>
        </authorList>
    </citation>
    <scope>NUCLEOTIDE SEQUENCE [LARGE SCALE GENOMIC DNA]</scope>
    <source>
        <strain evidence="6 7">DSM 4928</strain>
    </source>
</reference>
<evidence type="ECO:0000256" key="5">
    <source>
        <dbReference type="RuleBase" id="RU361279"/>
    </source>
</evidence>
<dbReference type="InterPro" id="IPR037171">
    <property type="entry name" value="NagB/RpiA_transferase-like"/>
</dbReference>
<keyword evidence="5" id="KW-0460">Magnesium</keyword>
<dbReference type="OrthoDB" id="9801938at2"/>
<dbReference type="AlphaFoldDB" id="A0A1V4SYZ0"/>
<dbReference type="GO" id="GO:0030272">
    <property type="term" value="F:5-formyltetrahydrofolate cyclo-ligase activity"/>
    <property type="evidence" value="ECO:0007669"/>
    <property type="project" value="UniProtKB-EC"/>
</dbReference>
<dbReference type="GO" id="GO:0009396">
    <property type="term" value="P:folic acid-containing compound biosynthetic process"/>
    <property type="evidence" value="ECO:0007669"/>
    <property type="project" value="TreeGrafter"/>
</dbReference>
<name>A0A1V4SYZ0_9CLOT</name>
<accession>A0A1V4SYZ0</accession>
<keyword evidence="3 4" id="KW-0067">ATP-binding</keyword>
<comment type="caution">
    <text evidence="6">The sequence shown here is derived from an EMBL/GenBank/DDBJ whole genome shotgun (WGS) entry which is preliminary data.</text>
</comment>
<evidence type="ECO:0000313" key="7">
    <source>
        <dbReference type="Proteomes" id="UP000191448"/>
    </source>
</evidence>
<dbReference type="InterPro" id="IPR024185">
    <property type="entry name" value="FTHF_cligase-like_sf"/>
</dbReference>
<evidence type="ECO:0000256" key="3">
    <source>
        <dbReference type="ARBA" id="ARBA00022840"/>
    </source>
</evidence>
<comment type="similarity">
    <text evidence="1 5">Belongs to the 5-formyltetrahydrofolate cyclo-ligase family.</text>
</comment>
<dbReference type="Pfam" id="PF01812">
    <property type="entry name" value="5-FTHF_cyc-lig"/>
    <property type="match status" value="1"/>
</dbReference>
<sequence length="183" mass="21756">MNKKIIRKNISEKRDNLIERETLDRKIIKKFINLKEYKEAENICIYVNYKSEINTKEIIKISLEKGKSVFVPRIKKNREMDFIKINSLEDLEENKMGILEPKDNFNKKPDKIDLMILPGLAFDLNGGRIGYGGGYYDRYLMNKNEVLKISLCYEIQIIDKIPMEEHDIEYDYLITENRALKRK</sequence>
<dbReference type="GO" id="GO:0035999">
    <property type="term" value="P:tetrahydrofolate interconversion"/>
    <property type="evidence" value="ECO:0007669"/>
    <property type="project" value="TreeGrafter"/>
</dbReference>
<dbReference type="EC" id="6.3.3.2" evidence="5"/>
<evidence type="ECO:0000256" key="1">
    <source>
        <dbReference type="ARBA" id="ARBA00010638"/>
    </source>
</evidence>